<dbReference type="Proteomes" id="UP000178089">
    <property type="component" value="Unassembled WGS sequence"/>
</dbReference>
<dbReference type="Gene3D" id="3.30.70.1290">
    <property type="entry name" value="Transposase IS200-like"/>
    <property type="match status" value="1"/>
</dbReference>
<dbReference type="InterPro" id="IPR002686">
    <property type="entry name" value="Transposase_17"/>
</dbReference>
<gene>
    <name evidence="2" type="ORF">A3F51_00175</name>
</gene>
<dbReference type="NCBIfam" id="NF033573">
    <property type="entry name" value="transpos_IS200"/>
    <property type="match status" value="1"/>
</dbReference>
<reference evidence="2 3" key="1">
    <citation type="journal article" date="2016" name="Nat. Commun.">
        <title>Thousands of microbial genomes shed light on interconnected biogeochemical processes in an aquifer system.</title>
        <authorList>
            <person name="Anantharaman K."/>
            <person name="Brown C.T."/>
            <person name="Hug L.A."/>
            <person name="Sharon I."/>
            <person name="Castelle C.J."/>
            <person name="Probst A.J."/>
            <person name="Thomas B.C."/>
            <person name="Singh A."/>
            <person name="Wilkins M.J."/>
            <person name="Karaoz U."/>
            <person name="Brodie E.L."/>
            <person name="Williams K.H."/>
            <person name="Hubbard S.S."/>
            <person name="Banfield J.F."/>
        </authorList>
    </citation>
    <scope>NUCLEOTIDE SEQUENCE [LARGE SCALE GENOMIC DNA]</scope>
</reference>
<evidence type="ECO:0000259" key="1">
    <source>
        <dbReference type="SMART" id="SM01321"/>
    </source>
</evidence>
<accession>A0A1G2N006</accession>
<name>A0A1G2N006_9BACT</name>
<dbReference type="EMBL" id="MHRT01000004">
    <property type="protein sequence ID" value="OHA29440.1"/>
    <property type="molecule type" value="Genomic_DNA"/>
</dbReference>
<dbReference type="SUPFAM" id="SSF143422">
    <property type="entry name" value="Transposase IS200-like"/>
    <property type="match status" value="1"/>
</dbReference>
<dbReference type="GO" id="GO:0003677">
    <property type="term" value="F:DNA binding"/>
    <property type="evidence" value="ECO:0007669"/>
    <property type="project" value="InterPro"/>
</dbReference>
<dbReference type="PANTHER" id="PTHR33360">
    <property type="entry name" value="TRANSPOSASE FOR INSERTION SEQUENCE ELEMENT IS200"/>
    <property type="match status" value="1"/>
</dbReference>
<sequence length="152" mass="18207">MSQHKRTIRTLSHCFYDIKYHLVWTPKYRGKVLGADKVKSELRRIFETITKWKHWEIIELNIQEDHIHLCLLATPRDSVSYIMQILKGKSSAWMKKKIKRTHGLYEKESLWARGYFVSTIGLDEHLIRRYVKHQSHHNEVDQPSLFAKLLPK</sequence>
<proteinExistence type="predicted"/>
<organism evidence="2 3">
    <name type="scientific">Candidatus Taylorbacteria bacterium RIFCSPHIGHO2_12_FULL_45_16</name>
    <dbReference type="NCBI Taxonomy" id="1802315"/>
    <lineage>
        <taxon>Bacteria</taxon>
        <taxon>Candidatus Tayloriibacteriota</taxon>
    </lineage>
</organism>
<evidence type="ECO:0000313" key="3">
    <source>
        <dbReference type="Proteomes" id="UP000178089"/>
    </source>
</evidence>
<dbReference type="PANTHER" id="PTHR33360:SF2">
    <property type="entry name" value="TRANSPOSASE FOR INSERTION SEQUENCE ELEMENT IS200"/>
    <property type="match status" value="1"/>
</dbReference>
<dbReference type="InterPro" id="IPR036515">
    <property type="entry name" value="Transposase_17_sf"/>
</dbReference>
<comment type="caution">
    <text evidence="2">The sequence shown here is derived from an EMBL/GenBank/DDBJ whole genome shotgun (WGS) entry which is preliminary data.</text>
</comment>
<dbReference type="Pfam" id="PF01797">
    <property type="entry name" value="Y1_Tnp"/>
    <property type="match status" value="1"/>
</dbReference>
<dbReference type="SMART" id="SM01321">
    <property type="entry name" value="Y1_Tnp"/>
    <property type="match status" value="1"/>
</dbReference>
<feature type="domain" description="Transposase IS200-like" evidence="1">
    <location>
        <begin position="15"/>
        <end position="134"/>
    </location>
</feature>
<protein>
    <recommendedName>
        <fullName evidence="1">Transposase IS200-like domain-containing protein</fullName>
    </recommendedName>
</protein>
<evidence type="ECO:0000313" key="2">
    <source>
        <dbReference type="EMBL" id="OHA29440.1"/>
    </source>
</evidence>
<dbReference type="GO" id="GO:0006313">
    <property type="term" value="P:DNA transposition"/>
    <property type="evidence" value="ECO:0007669"/>
    <property type="project" value="InterPro"/>
</dbReference>
<dbReference type="AlphaFoldDB" id="A0A1G2N006"/>
<dbReference type="GO" id="GO:0004803">
    <property type="term" value="F:transposase activity"/>
    <property type="evidence" value="ECO:0007669"/>
    <property type="project" value="InterPro"/>
</dbReference>